<keyword evidence="4" id="KW-1185">Reference proteome</keyword>
<reference evidence="3 4" key="1">
    <citation type="submission" date="2016-05" db="EMBL/GenBank/DDBJ databases">
        <title>Genome sequencing reveals origins of a unique bacterial endosymbiosis in the earliest lineages of terrestrial Fungi.</title>
        <authorList>
            <consortium name="DOE Joint Genome Institute"/>
            <person name="Uehling J."/>
            <person name="Gryganskyi A."/>
            <person name="Hameed K."/>
            <person name="Tschaplinski T."/>
            <person name="Misztal P."/>
            <person name="Wu S."/>
            <person name="Desiro A."/>
            <person name="Vande Pol N."/>
            <person name="Du Z.-Y."/>
            <person name="Zienkiewicz A."/>
            <person name="Zienkiewicz K."/>
            <person name="Morin E."/>
            <person name="Tisserant E."/>
            <person name="Splivallo R."/>
            <person name="Hainaut M."/>
            <person name="Henrissat B."/>
            <person name="Ohm R."/>
            <person name="Kuo A."/>
            <person name="Yan J."/>
            <person name="Lipzen A."/>
            <person name="Nolan M."/>
            <person name="Labutti K."/>
            <person name="Barry K."/>
            <person name="Goldstein A."/>
            <person name="Labbe J."/>
            <person name="Schadt C."/>
            <person name="Tuskan G."/>
            <person name="Grigoriev I."/>
            <person name="Martin F."/>
            <person name="Vilgalys R."/>
            <person name="Bonito G."/>
        </authorList>
    </citation>
    <scope>NUCLEOTIDE SEQUENCE [LARGE SCALE GENOMIC DNA]</scope>
    <source>
        <strain evidence="3 4">AG-77</strain>
    </source>
</reference>
<protein>
    <recommendedName>
        <fullName evidence="2">DUF7905 domain-containing protein</fullName>
    </recommendedName>
</protein>
<feature type="compositionally biased region" description="Low complexity" evidence="1">
    <location>
        <begin position="87"/>
        <end position="102"/>
    </location>
</feature>
<dbReference type="OrthoDB" id="10265971at2759"/>
<organism evidence="3 4">
    <name type="scientific">Linnemannia elongata AG-77</name>
    <dbReference type="NCBI Taxonomy" id="1314771"/>
    <lineage>
        <taxon>Eukaryota</taxon>
        <taxon>Fungi</taxon>
        <taxon>Fungi incertae sedis</taxon>
        <taxon>Mucoromycota</taxon>
        <taxon>Mortierellomycotina</taxon>
        <taxon>Mortierellomycetes</taxon>
        <taxon>Mortierellales</taxon>
        <taxon>Mortierellaceae</taxon>
        <taxon>Linnemannia</taxon>
    </lineage>
</organism>
<evidence type="ECO:0000313" key="3">
    <source>
        <dbReference type="EMBL" id="OAQ24139.1"/>
    </source>
</evidence>
<sequence length="859" mass="96977">MEVTYHLHMLHSWEVEELSQLKDTIDQIARNNASAIKYDHKRLVFTVAGSDRERQKQALDALRELVQRKTPAKITLPKKFRDGQTHPSGSTAGSATSSAPGSVTGSLIDLQDITTSFSLIDMSTVPPEATNYTADFHVDDKVRDPYEMYYADKRQKIDLPTMLANEKGCEAQLSPDGRTVIISGDSMLKITTVQRQLEKMQTYHLRKPFKLDRAALVYGSNRDEFRLIFVRIVEHQYYSSHIKFFPSLRQNTPKPSDFCVIEKATYDDNQEDWIIRNDARINSRHAASPQRRPSFAHSPVRQPAKSNWGPPPPASDRSGRYDTSSGPEWFDQKNPTFGFKNHLTSAAESRQHPAHVQNTTNSNDNRSSRSAPNVGPSWASTGGRSSPAQSNNMPQGQIRRVPQPEWGAPTFDTTVKGDFPSLPTGNRAPSKRSGVPSLPPPRSVTASNADYSRPPTLPSQAPQPSASRDIVFGDQDWDYLEDRASLSSGGQRSRDMKNNGLDVPRLRDPNSEFADAQRTLRRLPNQQATPGGSSPQFSGSSRFIDTMRVYNMRRLAETIRSGLTELQGRRKEIRLFGRLGNVVYPTRREIMNRSWEFTDIDNVLEKKLNILPWFSPITTTVTSHVNSLYGFLGKFKTESAYYEVDCDTRTNPTSRYTRTLVTVPSTVAHLERVVTPWETFGEAMWNAVDKHADFEILLQAREGVIHDTNSALGRTDVKPFSTFRKKLSLGTHNSHITCRDVKDYLEVRAINFRETRTYEKPGQFTVEIHKIEELELVRIEGIDSVTGRTGGNGKLWYEFEVTNDVTKKQLQANLKLTPGTVADWEVDDIVGQGSNTEELAILVKRLMMLVDECQKTLHE</sequence>
<dbReference type="Proteomes" id="UP000078512">
    <property type="component" value="Unassembled WGS sequence"/>
</dbReference>
<proteinExistence type="predicted"/>
<dbReference type="STRING" id="1314771.A0A197JID3"/>
<feature type="compositionally biased region" description="Low complexity" evidence="1">
    <location>
        <begin position="358"/>
        <end position="370"/>
    </location>
</feature>
<evidence type="ECO:0000256" key="1">
    <source>
        <dbReference type="SAM" id="MobiDB-lite"/>
    </source>
</evidence>
<feature type="compositionally biased region" description="Polar residues" evidence="1">
    <location>
        <begin position="378"/>
        <end position="395"/>
    </location>
</feature>
<feature type="compositionally biased region" description="Low complexity" evidence="1">
    <location>
        <begin position="530"/>
        <end position="540"/>
    </location>
</feature>
<accession>A0A197JID3</accession>
<gene>
    <name evidence="3" type="ORF">K457DRAFT_142141</name>
</gene>
<dbReference type="Pfam" id="PF25482">
    <property type="entry name" value="DUF7905"/>
    <property type="match status" value="1"/>
</dbReference>
<dbReference type="InterPro" id="IPR057227">
    <property type="entry name" value="DUF7905"/>
</dbReference>
<feature type="domain" description="DUF7905" evidence="2">
    <location>
        <begin position="542"/>
        <end position="834"/>
    </location>
</feature>
<feature type="region of interest" description="Disordered" evidence="1">
    <location>
        <begin position="284"/>
        <end position="468"/>
    </location>
</feature>
<feature type="region of interest" description="Disordered" evidence="1">
    <location>
        <begin position="75"/>
        <end position="102"/>
    </location>
</feature>
<evidence type="ECO:0000313" key="4">
    <source>
        <dbReference type="Proteomes" id="UP000078512"/>
    </source>
</evidence>
<dbReference type="EMBL" id="KV442100">
    <property type="protein sequence ID" value="OAQ24139.1"/>
    <property type="molecule type" value="Genomic_DNA"/>
</dbReference>
<evidence type="ECO:0000259" key="2">
    <source>
        <dbReference type="Pfam" id="PF25482"/>
    </source>
</evidence>
<name>A0A197JID3_9FUNG</name>
<feature type="region of interest" description="Disordered" evidence="1">
    <location>
        <begin position="484"/>
        <end position="509"/>
    </location>
</feature>
<feature type="region of interest" description="Disordered" evidence="1">
    <location>
        <begin position="521"/>
        <end position="540"/>
    </location>
</feature>
<dbReference type="AlphaFoldDB" id="A0A197JID3"/>